<keyword evidence="1" id="KW-1133">Transmembrane helix</keyword>
<gene>
    <name evidence="2" type="ORF">MCOR_43816</name>
</gene>
<sequence>MYLIHATEGTRKIDVKCFQSKWNWYDARKTCNTSKKYIQLLNNKCDNNDKFADRLWHNRFVKERIVWNADIPTDRYKTNGYSCLAMKLTKDSKYILTAQKCDNKYPSLCQKDVWDTNGITTNNEQETGDSKVSMVSMYVGIAVTLTILLILVIVLAVCVIRRKRSMHKEVPAATDVYYSTVTGDQIIENQSNTPDCMNKDQSDANLLLSAKRVNNHAEYDHQEINQKGRVYDQAELPDSNEYDVSNTCRKYRPNVEEDVCYYDHNRYVDTVYDETDTHGLVQRNEISEIYDHTREINDEYDVSQAYRQQVKTINEPVYSQSDF</sequence>
<proteinExistence type="predicted"/>
<accession>A0A6J8DTQ7</accession>
<keyword evidence="3" id="KW-1185">Reference proteome</keyword>
<dbReference type="EMBL" id="CACVKT020007785">
    <property type="protein sequence ID" value="CAC5410644.1"/>
    <property type="molecule type" value="Genomic_DNA"/>
</dbReference>
<evidence type="ECO:0000313" key="2">
    <source>
        <dbReference type="EMBL" id="CAC5410644.1"/>
    </source>
</evidence>
<name>A0A6J8DTQ7_MYTCO</name>
<keyword evidence="1" id="KW-0812">Transmembrane</keyword>
<keyword evidence="1" id="KW-0472">Membrane</keyword>
<dbReference type="OrthoDB" id="6140082at2759"/>
<dbReference type="Proteomes" id="UP000507470">
    <property type="component" value="Unassembled WGS sequence"/>
</dbReference>
<reference evidence="2 3" key="1">
    <citation type="submission" date="2020-06" db="EMBL/GenBank/DDBJ databases">
        <authorList>
            <person name="Li R."/>
            <person name="Bekaert M."/>
        </authorList>
    </citation>
    <scope>NUCLEOTIDE SEQUENCE [LARGE SCALE GENOMIC DNA]</scope>
    <source>
        <strain evidence="3">wild</strain>
    </source>
</reference>
<protein>
    <recommendedName>
        <fullName evidence="4">C-type lectin domain-containing protein</fullName>
    </recommendedName>
</protein>
<evidence type="ECO:0000313" key="3">
    <source>
        <dbReference type="Proteomes" id="UP000507470"/>
    </source>
</evidence>
<dbReference type="AlphaFoldDB" id="A0A6J8DTQ7"/>
<evidence type="ECO:0008006" key="4">
    <source>
        <dbReference type="Google" id="ProtNLM"/>
    </source>
</evidence>
<organism evidence="2 3">
    <name type="scientific">Mytilus coruscus</name>
    <name type="common">Sea mussel</name>
    <dbReference type="NCBI Taxonomy" id="42192"/>
    <lineage>
        <taxon>Eukaryota</taxon>
        <taxon>Metazoa</taxon>
        <taxon>Spiralia</taxon>
        <taxon>Lophotrochozoa</taxon>
        <taxon>Mollusca</taxon>
        <taxon>Bivalvia</taxon>
        <taxon>Autobranchia</taxon>
        <taxon>Pteriomorphia</taxon>
        <taxon>Mytilida</taxon>
        <taxon>Mytiloidea</taxon>
        <taxon>Mytilidae</taxon>
        <taxon>Mytilinae</taxon>
        <taxon>Mytilus</taxon>
    </lineage>
</organism>
<feature type="transmembrane region" description="Helical" evidence="1">
    <location>
        <begin position="137"/>
        <end position="160"/>
    </location>
</feature>
<evidence type="ECO:0000256" key="1">
    <source>
        <dbReference type="SAM" id="Phobius"/>
    </source>
</evidence>